<feature type="non-terminal residue" evidence="1">
    <location>
        <position position="1"/>
    </location>
</feature>
<dbReference type="Gene3D" id="2.60.40.10">
    <property type="entry name" value="Immunoglobulins"/>
    <property type="match status" value="2"/>
</dbReference>
<protein>
    <submittedName>
        <fullName evidence="1">T9SS type A sorting domain-containing protein</fullName>
    </submittedName>
</protein>
<dbReference type="Gene3D" id="3.40.50.1460">
    <property type="match status" value="1"/>
</dbReference>
<gene>
    <name evidence="1" type="ORF">ENF18_06240</name>
</gene>
<sequence>NGGDWADIIEADLQNEGIDWLTYTEYYDDRGTFPGDVEAINAQEQGYGWTIVLSHGDYQEVMQGQWDGDDITVTELRNYLDRPNGGRFGIHTGLCCMSGGYHEVDACYSSVWNGEQYGGVASIFNSEYGWGFNITDTDTSLYNFTLSYGLVYRFVFYTYVHNDWHIGEALANARDAHIRFITSDDAEKWCMIEYNLIGDPEMPVWRNQPKTLSVNHPSTISPGSQSVTVTVKDANTSSAINGAIVCLMTDDQSVYAVDTTDATGSVSITINPADGDTIWVTATAYHQNYKPYEGDMVCVGDGVYFNGITYLDTVSGGTVVQDGNINPGETCDLSIQVKNNKSTQVRNAVGNIYISDSRVTVIDDNHTYGRINAGATADGLYRISVSNPGYGFTFPCTLVVTYDGGSDTSVFNIQVVGVGIASYHTASGGSELVYNYSGTKGINSRRSMKVEENSIAAPELKKYTIIEPSGVEVVNLNEPVYFAKAYYDTIQYDDNTFYYGWSGVDYFAVRFTPAARCSVIGVFWGRYHEKRETDTVWLYAADSAGNPSTFLDGFYTTISHTGEPVLYHTSFPNGGDVNGDFWMIIYARTDNTRPDRSYFLGDSTGDGNDGLRSYLSSDGINFYNMYSNGYYSDLFIRAEVYYFDVYTDEGTIWVLNTDQNTSSDFNVTNVYAKHGSSWITTIEPKTGVVPVGDSLGIVVGIDTTGLDRTQNYYDTLIVVTSAGTAAKAANLEVPVSILFVPLQLCEVTGLSLQPEVNRISIVWNATPGLNGHWEVYRKSEDDYRQVGFIPASQKGRYSFVDRDVKPGVVYSYKIAYVSTSGEKRWFGPVNGKINATPYLTLNPGNILINGKVSIQFLLPVDGHTSLIVFDRTGRRVITLLNNDALAGFYYVQLDGKDKNGRPLPSGIYFVKLTQGSLEFTRRIILVR</sequence>
<dbReference type="NCBIfam" id="TIGR04183">
    <property type="entry name" value="Por_Secre_tail"/>
    <property type="match status" value="1"/>
</dbReference>
<comment type="caution">
    <text evidence="1">The sequence shown here is derived from an EMBL/GenBank/DDBJ whole genome shotgun (WGS) entry which is preliminary data.</text>
</comment>
<dbReference type="Proteomes" id="UP000885847">
    <property type="component" value="Unassembled WGS sequence"/>
</dbReference>
<evidence type="ECO:0000313" key="1">
    <source>
        <dbReference type="EMBL" id="HDI83374.1"/>
    </source>
</evidence>
<proteinExistence type="predicted"/>
<name>A0A7C0ZDD1_UNCW3</name>
<dbReference type="Gene3D" id="2.60.40.4070">
    <property type="match status" value="1"/>
</dbReference>
<accession>A0A7C0ZDD1</accession>
<reference evidence="1" key="1">
    <citation type="journal article" date="2020" name="mSystems">
        <title>Genome- and Community-Level Interaction Insights into Carbon Utilization and Element Cycling Functions of Hydrothermarchaeota in Hydrothermal Sediment.</title>
        <authorList>
            <person name="Zhou Z."/>
            <person name="Liu Y."/>
            <person name="Xu W."/>
            <person name="Pan J."/>
            <person name="Luo Z.H."/>
            <person name="Li M."/>
        </authorList>
    </citation>
    <scope>NUCLEOTIDE SEQUENCE [LARGE SCALE GENOMIC DNA]</scope>
    <source>
        <strain evidence="1">HyVt-102</strain>
    </source>
</reference>
<organism evidence="1">
    <name type="scientific">candidate division WOR-3 bacterium</name>
    <dbReference type="NCBI Taxonomy" id="2052148"/>
    <lineage>
        <taxon>Bacteria</taxon>
        <taxon>Bacteria division WOR-3</taxon>
    </lineage>
</organism>
<dbReference type="AlphaFoldDB" id="A0A7C0ZDD1"/>
<dbReference type="InterPro" id="IPR013783">
    <property type="entry name" value="Ig-like_fold"/>
</dbReference>
<dbReference type="EMBL" id="DQWE01000296">
    <property type="protein sequence ID" value="HDI83374.1"/>
    <property type="molecule type" value="Genomic_DNA"/>
</dbReference>
<dbReference type="InterPro" id="IPR026444">
    <property type="entry name" value="Secre_tail"/>
</dbReference>